<gene>
    <name evidence="2" type="ORF">F1609_27450</name>
</gene>
<organism evidence="2 3">
    <name type="scientific">Massilia aquatica</name>
    <dbReference type="NCBI Taxonomy" id="2609000"/>
    <lineage>
        <taxon>Bacteria</taxon>
        <taxon>Pseudomonadati</taxon>
        <taxon>Pseudomonadota</taxon>
        <taxon>Betaproteobacteria</taxon>
        <taxon>Burkholderiales</taxon>
        <taxon>Oxalobacteraceae</taxon>
        <taxon>Telluria group</taxon>
        <taxon>Massilia</taxon>
    </lineage>
</organism>
<dbReference type="PROSITE" id="PS51468">
    <property type="entry name" value="VIT"/>
    <property type="match status" value="1"/>
</dbReference>
<dbReference type="SUPFAM" id="SSF48452">
    <property type="entry name" value="TPR-like"/>
    <property type="match status" value="1"/>
</dbReference>
<feature type="domain" description="VIT" evidence="1">
    <location>
        <begin position="1"/>
        <end position="123"/>
    </location>
</feature>
<dbReference type="InterPro" id="IPR019220">
    <property type="entry name" value="DUF2135"/>
</dbReference>
<dbReference type="EMBL" id="VVIW01000024">
    <property type="protein sequence ID" value="NHZ43875.1"/>
    <property type="molecule type" value="Genomic_DNA"/>
</dbReference>
<evidence type="ECO:0000313" key="3">
    <source>
        <dbReference type="Proteomes" id="UP000819052"/>
    </source>
</evidence>
<dbReference type="Proteomes" id="UP000819052">
    <property type="component" value="Unassembled WGS sequence"/>
</dbReference>
<dbReference type="Pfam" id="PF08487">
    <property type="entry name" value="VIT"/>
    <property type="match status" value="1"/>
</dbReference>
<keyword evidence="3" id="KW-1185">Reference proteome</keyword>
<protein>
    <submittedName>
        <fullName evidence="2">DUF2135 domain-containing protein</fullName>
    </submittedName>
</protein>
<dbReference type="Pfam" id="PF09906">
    <property type="entry name" value="DUF2135"/>
    <property type="match status" value="1"/>
</dbReference>
<dbReference type="InterPro" id="IPR013694">
    <property type="entry name" value="VIT"/>
</dbReference>
<dbReference type="InterPro" id="IPR011990">
    <property type="entry name" value="TPR-like_helical_dom_sf"/>
</dbReference>
<reference evidence="2 3" key="1">
    <citation type="submission" date="2019-09" db="EMBL/GenBank/DDBJ databases">
        <title>Taxonomy of Antarctic Massilia spp.: description of Massilia rubra sp. nov., Massilia aquatica sp. nov., Massilia mucilaginosa sp. nov., Massilia frigida sp. nov. isolated from streams, lakes and regoliths.</title>
        <authorList>
            <person name="Holochova P."/>
            <person name="Sedlacek I."/>
            <person name="Kralova S."/>
            <person name="Maslanova I."/>
            <person name="Busse H.-J."/>
            <person name="Stankova E."/>
            <person name="Vrbovska V."/>
            <person name="Kovarovic V."/>
            <person name="Bartak M."/>
            <person name="Svec P."/>
            <person name="Pantucek R."/>
        </authorList>
    </citation>
    <scope>NUCLEOTIDE SEQUENCE [LARGE SCALE GENOMIC DNA]</scope>
    <source>
        <strain evidence="2 3">CCM 8693</strain>
    </source>
</reference>
<sequence>MHSAQGDPIELRQLTIQASISGSMAQTTVRMEFYNPNPRQLEGNLQFPLLDGQRIGAFALDIGGRMRPAVAVAKARGREVFDEITRARVDPALLEVTQGNNFKLRVYPIMPRSSRVVELSYMEPLARRGGQWLYRLPLEYGAVRNLDLTIRVNDAAAAPVFATPGPGLDFERADGVYQARLNRKDYSAGGALDVLTTASTEARVYKEDRLGATWFVAEMPVTNLPTPRAAPPVIGLLWDSSGSGERRNLAAELAALDHYLRALGSVQVRLTRLRDRPEAQQIFHIRRGDWSALRRALESTRYDGASALNDWKPQDDVDQYLLFSDGLSNYGSARAPQLSRRQSLFAVNSASAADTVRLAALAERQRGQLIGIDPATPQALANALLHTQARIEHIAAGGATDIETGSTIIEAGMLRIAGRVLAPDAALDVTIANGGRNHIIKLPIGADAPYHPMAASMWAAFRLRRLEADGGLQRAEIGRIGSRFGIPTRETSLIVLETLDDYVRFDIAPPADMLQAWRERQTEDTVDREAQRRAHLERVARAFAQRSAWWNTRFPRPASKPPAPVIRDGMTIVTVTGTVHRRMVEVETSTAPGLNAAAAPSQAQGRIDATVRAVQARASVPSSTADAPYLARLRQATAVDAYAVYLELKPDYADSSAFYLDAAGILFDKGRRELALRVLSNLAEIDLENRALLRLLGYRLMQADAPALAVPVLREVLRLADEEPQSYRDLGLALAATGHAQEAVDLLYDAIERPWHRRFPGIETILLTEMNAIIATARKPLKLTRIDPRLLASEPLDLRMVLTWDTDNSDFDFWVTAPDGYISAYDSAGRSRQDGRMSNNFRGGYGPEEYALRRAAPGKYRVHAMYIGSSQQVLEAPPTLQVKVTSAFGTRRQKEQSVTMRLTKRYQQELVGEFEIKP</sequence>
<dbReference type="Gene3D" id="1.25.40.10">
    <property type="entry name" value="Tetratricopeptide repeat domain"/>
    <property type="match status" value="1"/>
</dbReference>
<evidence type="ECO:0000259" key="1">
    <source>
        <dbReference type="PROSITE" id="PS51468"/>
    </source>
</evidence>
<accession>A0ABX0MHK5</accession>
<comment type="caution">
    <text evidence="2">The sequence shown here is derived from an EMBL/GenBank/DDBJ whole genome shotgun (WGS) entry which is preliminary data.</text>
</comment>
<dbReference type="SMART" id="SM00609">
    <property type="entry name" value="VIT"/>
    <property type="match status" value="1"/>
</dbReference>
<name>A0ABX0MHK5_9BURK</name>
<evidence type="ECO:0000313" key="2">
    <source>
        <dbReference type="EMBL" id="NHZ43875.1"/>
    </source>
</evidence>
<proteinExistence type="predicted"/>